<gene>
    <name evidence="1" type="ORF">MDA_GLEAN10023149</name>
</gene>
<reference evidence="2" key="1">
    <citation type="journal article" date="2013" name="Science">
        <title>Comparative analysis of bat genomes provides insight into the evolution of flight and immunity.</title>
        <authorList>
            <person name="Zhang G."/>
            <person name="Cowled C."/>
            <person name="Shi Z."/>
            <person name="Huang Z."/>
            <person name="Bishop-Lilly K.A."/>
            <person name="Fang X."/>
            <person name="Wynne J.W."/>
            <person name="Xiong Z."/>
            <person name="Baker M.L."/>
            <person name="Zhao W."/>
            <person name="Tachedjian M."/>
            <person name="Zhu Y."/>
            <person name="Zhou P."/>
            <person name="Jiang X."/>
            <person name="Ng J."/>
            <person name="Yang L."/>
            <person name="Wu L."/>
            <person name="Xiao J."/>
            <person name="Feng Y."/>
            <person name="Chen Y."/>
            <person name="Sun X."/>
            <person name="Zhang Y."/>
            <person name="Marsh G.A."/>
            <person name="Crameri G."/>
            <person name="Broder C.C."/>
            <person name="Frey K.G."/>
            <person name="Wang L.F."/>
            <person name="Wang J."/>
        </authorList>
    </citation>
    <scope>NUCLEOTIDE SEQUENCE [LARGE SCALE GENOMIC DNA]</scope>
</reference>
<name>L5LGK5_MYODS</name>
<dbReference type="AlphaFoldDB" id="L5LGK5"/>
<evidence type="ECO:0000313" key="1">
    <source>
        <dbReference type="EMBL" id="ELK25006.1"/>
    </source>
</evidence>
<keyword evidence="2" id="KW-1185">Reference proteome</keyword>
<protein>
    <submittedName>
        <fullName evidence="1">Uncharacterized protein</fullName>
    </submittedName>
</protein>
<organism evidence="1 2">
    <name type="scientific">Myotis davidii</name>
    <name type="common">David's myotis</name>
    <dbReference type="NCBI Taxonomy" id="225400"/>
    <lineage>
        <taxon>Eukaryota</taxon>
        <taxon>Metazoa</taxon>
        <taxon>Chordata</taxon>
        <taxon>Craniata</taxon>
        <taxon>Vertebrata</taxon>
        <taxon>Euteleostomi</taxon>
        <taxon>Mammalia</taxon>
        <taxon>Eutheria</taxon>
        <taxon>Laurasiatheria</taxon>
        <taxon>Chiroptera</taxon>
        <taxon>Yangochiroptera</taxon>
        <taxon>Vespertilionidae</taxon>
        <taxon>Myotis</taxon>
    </lineage>
</organism>
<dbReference type="EMBL" id="KB112367">
    <property type="protein sequence ID" value="ELK25006.1"/>
    <property type="molecule type" value="Genomic_DNA"/>
</dbReference>
<dbReference type="Proteomes" id="UP000010556">
    <property type="component" value="Unassembled WGS sequence"/>
</dbReference>
<accession>L5LGK5</accession>
<sequence>MPKIQNVISSSKLRHSLHTGKRCHMQLMYKDDEDSYSARKLLGGGQTTLKPGSRIDAMRHKLADTDNLGTRGQNYNPWTSPLRADLRFLLVPWKYKTQFEKKDCVPMLIQSVPGRFLRGCRRSVVI</sequence>
<evidence type="ECO:0000313" key="2">
    <source>
        <dbReference type="Proteomes" id="UP000010556"/>
    </source>
</evidence>
<proteinExistence type="predicted"/>